<dbReference type="InParanoid" id="F0Y690"/>
<keyword evidence="3" id="KW-1185">Reference proteome</keyword>
<protein>
    <recommendedName>
        <fullName evidence="4">BTB domain-containing protein</fullName>
    </recommendedName>
</protein>
<organism evidence="3">
    <name type="scientific">Aureococcus anophagefferens</name>
    <name type="common">Harmful bloom alga</name>
    <dbReference type="NCBI Taxonomy" id="44056"/>
    <lineage>
        <taxon>Eukaryota</taxon>
        <taxon>Sar</taxon>
        <taxon>Stramenopiles</taxon>
        <taxon>Ochrophyta</taxon>
        <taxon>Pelagophyceae</taxon>
        <taxon>Pelagomonadales</taxon>
        <taxon>Pelagomonadaceae</taxon>
        <taxon>Aureococcus</taxon>
    </lineage>
</organism>
<evidence type="ECO:0000256" key="1">
    <source>
        <dbReference type="SAM" id="MobiDB-lite"/>
    </source>
</evidence>
<accession>F0Y690</accession>
<evidence type="ECO:0000313" key="2">
    <source>
        <dbReference type="EMBL" id="EGB09659.1"/>
    </source>
</evidence>
<dbReference type="AlphaFoldDB" id="F0Y690"/>
<feature type="region of interest" description="Disordered" evidence="1">
    <location>
        <begin position="169"/>
        <end position="215"/>
    </location>
</feature>
<dbReference type="Proteomes" id="UP000002729">
    <property type="component" value="Unassembled WGS sequence"/>
</dbReference>
<feature type="region of interest" description="Disordered" evidence="1">
    <location>
        <begin position="232"/>
        <end position="259"/>
    </location>
</feature>
<dbReference type="InterPro" id="IPR011333">
    <property type="entry name" value="SKP1/BTB/POZ_sf"/>
</dbReference>
<evidence type="ECO:0000313" key="3">
    <source>
        <dbReference type="Proteomes" id="UP000002729"/>
    </source>
</evidence>
<dbReference type="Gene3D" id="3.30.710.10">
    <property type="entry name" value="Potassium Channel Kv1.1, Chain A"/>
    <property type="match status" value="1"/>
</dbReference>
<dbReference type="KEGG" id="aaf:AURANDRAFT_63324"/>
<feature type="compositionally biased region" description="Basic and acidic residues" evidence="1">
    <location>
        <begin position="242"/>
        <end position="259"/>
    </location>
</feature>
<dbReference type="GeneID" id="20224284"/>
<evidence type="ECO:0008006" key="4">
    <source>
        <dbReference type="Google" id="ProtNLM"/>
    </source>
</evidence>
<dbReference type="RefSeq" id="XP_009035706.1">
    <property type="nucleotide sequence ID" value="XM_009037458.1"/>
</dbReference>
<dbReference type="EMBL" id="GL833125">
    <property type="protein sequence ID" value="EGB09659.1"/>
    <property type="molecule type" value="Genomic_DNA"/>
</dbReference>
<reference evidence="2 3" key="1">
    <citation type="journal article" date="2011" name="Proc. Natl. Acad. Sci. U.S.A.">
        <title>Niche of harmful alga Aureococcus anophagefferens revealed through ecogenomics.</title>
        <authorList>
            <person name="Gobler C.J."/>
            <person name="Berry D.L."/>
            <person name="Dyhrman S.T."/>
            <person name="Wilhelm S.W."/>
            <person name="Salamov A."/>
            <person name="Lobanov A.V."/>
            <person name="Zhang Y."/>
            <person name="Collier J.L."/>
            <person name="Wurch L.L."/>
            <person name="Kustka A.B."/>
            <person name="Dill B.D."/>
            <person name="Shah M."/>
            <person name="VerBerkmoes N.C."/>
            <person name="Kuo A."/>
            <person name="Terry A."/>
            <person name="Pangilinan J."/>
            <person name="Lindquist E.A."/>
            <person name="Lucas S."/>
            <person name="Paulsen I.T."/>
            <person name="Hattenrath-Lehmann T.K."/>
            <person name="Talmage S.C."/>
            <person name="Walker E.A."/>
            <person name="Koch F."/>
            <person name="Burson A.M."/>
            <person name="Marcoval M.A."/>
            <person name="Tang Y.Z."/>
            <person name="Lecleir G.R."/>
            <person name="Coyne K.J."/>
            <person name="Berg G.M."/>
            <person name="Bertrand E.M."/>
            <person name="Saito M.A."/>
            <person name="Gladyshev V.N."/>
            <person name="Grigoriev I.V."/>
        </authorList>
    </citation>
    <scope>NUCLEOTIDE SEQUENCE [LARGE SCALE GENOMIC DNA]</scope>
    <source>
        <strain evidence="3">CCMP 1984</strain>
    </source>
</reference>
<sequence length="259" mass="28349">MSPVLLAALRPDRFKEGADGELDLSWADAEHVEFAIAFAFAKDADQITGENAMALLHLANRLDFEELRAACEKTLCSLLTSDNAGEILECAEQCNCVALADEARDVRDDRGFGRTIAVLVKKRRELTQTRDKLLARTKEFQRDTYMLKHQLTDLGERIDFETEKAFREASQARASSSRETADDGAEAAPTYPDAVGRTLVVAPSPQRKKQKAADGALRYDTLGDAIVAARSGDCISLPPGQHEFDAADDRRSRSSDGAG</sequence>
<proteinExistence type="predicted"/>
<feature type="compositionally biased region" description="Low complexity" evidence="1">
    <location>
        <begin position="169"/>
        <end position="178"/>
    </location>
</feature>
<gene>
    <name evidence="2" type="ORF">AURANDRAFT_63324</name>
</gene>
<name>F0Y690_AURAN</name>